<feature type="compositionally biased region" description="Polar residues" evidence="2">
    <location>
        <begin position="977"/>
        <end position="1029"/>
    </location>
</feature>
<evidence type="ECO:0000313" key="4">
    <source>
        <dbReference type="Proteomes" id="UP000695022"/>
    </source>
</evidence>
<dbReference type="SUPFAM" id="SSF47923">
    <property type="entry name" value="Ypt/Rab-GAP domain of gyp1p"/>
    <property type="match status" value="2"/>
</dbReference>
<dbReference type="PANTHER" id="PTHR22957:SF502">
    <property type="entry name" value="SMALL G PROTEIN SIGNALING MODULATOR 2-RELATED"/>
    <property type="match status" value="1"/>
</dbReference>
<dbReference type="InterPro" id="IPR035969">
    <property type="entry name" value="Rab-GAP_TBC_sf"/>
</dbReference>
<keyword evidence="1" id="KW-0343">GTPase activation</keyword>
<dbReference type="Proteomes" id="UP000695022">
    <property type="component" value="Unplaced"/>
</dbReference>
<dbReference type="Pfam" id="PF00566">
    <property type="entry name" value="RabGAP-TBC"/>
    <property type="match status" value="1"/>
</dbReference>
<name>A0ABM1EN99_PRICU</name>
<sequence>KEDIPAILGYLSLHQSGDTLTLKWTPNQLMNRSSEDSTTADPADKSVMFANTCPSCWNRKPRKAHIYWDYAITVMMDEIVYLHCHQQPNLGGMLVLVGQDGVQRPPIHFPKGGHLLQFLGCLETGLDPRGQLDPPLWSHRGKGKVFPKLKRKTTAKLDRKSSEEAREEYSDTLQQLCQTMKKQIISRAFYGWLAYCRHLRTVRTHLSGLVHPSIVPADAPCDATRGLTESLWRKMNKDGIVAEETEIMRLVYYGGVEHEIRDQVWPYLLGHYRFGSSESQRIKQDEEMRTNYERTMSEWLAVEAIVRQRDKEIMAANLAKLSSEGSTDIPLVGKDPSLSSEGYCYYAGRAQEGKSNNLFSITKAYYSLVTEQSDTQARYDAAISVKTSGTIFSGNHTAESPEDTLEDEVARYMEQTPGGDASTLQLKSGSRESLMSPASSGGGVYSQELLDTFALNVHRIDKDVQRCDRNYWYFTPENLEKLRNVMCTYVWERLEVGYVQGMCDLVAPLLVIFDDEAKTFSCFCELMRRMSANFPHGGAMDAHFANMRSLIQILDSEMFELMHQNGDYTHFYFCYRWFLLDFKRELVYEDVFSVWETIWAANTCPSSDLEDNDVNPDPSKPDRCMSPPRCNLASNMYTKPVMDKPFDAVEPSIQHTLQTTVKRKLEEPVDEPAPAKQPMLNGAAVTLTATAKVKSEPPPPVASSCFGAPSSADLPIMSADAGAPPCGVSPLSGLIKQTASLGAELCAPPQGGAGIAGRPASSLTTSPFPVSASSLPVTFARSSSRNPPTKGALKAYPRANGCELGATREEAGGATAVTGGRADEKPSCGRSEVAVKQEEVDTAKAARILVEPTSCAATKQGPNDAKLGAANPTVMMTSPPACKILMQSPPVSASVASILHPNPIIIPNSIVNTLDLARASTASVVTPPMTTQLAGVVVVTNEARRQTAGQGAGKAAAVQAPGKTVGQTAKQIPGQIPGQTASWTVGQTTGRTAGQSQKQTVNQPSKQTVGQTPKQTVGQTLKQSVGQRAGQTVVQTPKQTAGQPVRHTGGQPVGHIASQSVRHTAAQPVGPAAGGGGGGGGGGQGIVVSSP</sequence>
<dbReference type="Gene3D" id="1.10.8.270">
    <property type="entry name" value="putative rabgap domain of human tbc1 domain family member 14 like domains"/>
    <property type="match status" value="1"/>
</dbReference>
<dbReference type="InterPro" id="IPR037745">
    <property type="entry name" value="SGSM1/2"/>
</dbReference>
<proteinExistence type="predicted"/>
<accession>A0ABM1EN99</accession>
<organism evidence="4 5">
    <name type="scientific">Priapulus caudatus</name>
    <name type="common">Priapulid worm</name>
    <dbReference type="NCBI Taxonomy" id="37621"/>
    <lineage>
        <taxon>Eukaryota</taxon>
        <taxon>Metazoa</taxon>
        <taxon>Ecdysozoa</taxon>
        <taxon>Scalidophora</taxon>
        <taxon>Priapulida</taxon>
        <taxon>Priapulimorpha</taxon>
        <taxon>Priapulimorphida</taxon>
        <taxon>Priapulidae</taxon>
        <taxon>Priapulus</taxon>
    </lineage>
</organism>
<feature type="compositionally biased region" description="Gly residues" evidence="2">
    <location>
        <begin position="1072"/>
        <end position="1085"/>
    </location>
</feature>
<feature type="non-terminal residue" evidence="5">
    <location>
        <position position="1"/>
    </location>
</feature>
<dbReference type="SMART" id="SM00164">
    <property type="entry name" value="TBC"/>
    <property type="match status" value="1"/>
</dbReference>
<evidence type="ECO:0000259" key="3">
    <source>
        <dbReference type="PROSITE" id="PS50086"/>
    </source>
</evidence>
<dbReference type="Gene3D" id="1.10.472.80">
    <property type="entry name" value="Ypt/Rab-GAP domain of gyp1p, domain 3"/>
    <property type="match status" value="1"/>
</dbReference>
<dbReference type="GeneID" id="106813937"/>
<dbReference type="InterPro" id="IPR000195">
    <property type="entry name" value="Rab-GAP-TBC_dom"/>
</dbReference>
<dbReference type="PANTHER" id="PTHR22957">
    <property type="entry name" value="TBC1 DOMAIN FAMILY MEMBER GTPASE-ACTIVATING PROTEIN"/>
    <property type="match status" value="1"/>
</dbReference>
<dbReference type="Pfam" id="PF12068">
    <property type="entry name" value="PH_RBD"/>
    <property type="match status" value="1"/>
</dbReference>
<evidence type="ECO:0000313" key="5">
    <source>
        <dbReference type="RefSeq" id="XP_014673670.1"/>
    </source>
</evidence>
<dbReference type="Gene3D" id="2.30.29.230">
    <property type="match status" value="1"/>
</dbReference>
<feature type="domain" description="Rab-GAP TBC" evidence="3">
    <location>
        <begin position="255"/>
        <end position="602"/>
    </location>
</feature>
<keyword evidence="4" id="KW-1185">Reference proteome</keyword>
<dbReference type="InterPro" id="IPR021935">
    <property type="entry name" value="SGSM1/2_RBD"/>
</dbReference>
<dbReference type="RefSeq" id="XP_014673670.1">
    <property type="nucleotide sequence ID" value="XM_014818184.1"/>
</dbReference>
<feature type="region of interest" description="Disordered" evidence="2">
    <location>
        <begin position="968"/>
        <end position="1029"/>
    </location>
</feature>
<evidence type="ECO:0000256" key="2">
    <source>
        <dbReference type="SAM" id="MobiDB-lite"/>
    </source>
</evidence>
<dbReference type="CDD" id="cd15784">
    <property type="entry name" value="PH_RUTBC"/>
    <property type="match status" value="1"/>
</dbReference>
<evidence type="ECO:0000256" key="1">
    <source>
        <dbReference type="ARBA" id="ARBA00022468"/>
    </source>
</evidence>
<dbReference type="PROSITE" id="PS50086">
    <property type="entry name" value="TBC_RABGAP"/>
    <property type="match status" value="1"/>
</dbReference>
<reference evidence="5" key="1">
    <citation type="submission" date="2025-08" db="UniProtKB">
        <authorList>
            <consortium name="RefSeq"/>
        </authorList>
    </citation>
    <scope>IDENTIFICATION</scope>
</reference>
<feature type="region of interest" description="Disordered" evidence="2">
    <location>
        <begin position="1063"/>
        <end position="1091"/>
    </location>
</feature>
<protein>
    <submittedName>
        <fullName evidence="5">Small G protein signaling modulator 2-like</fullName>
    </submittedName>
</protein>
<gene>
    <name evidence="5" type="primary">LOC106813937</name>
</gene>